<dbReference type="OrthoDB" id="4500247at2"/>
<dbReference type="SUPFAM" id="SSF53041">
    <property type="entry name" value="Resolvase-like"/>
    <property type="match status" value="1"/>
</dbReference>
<feature type="domain" description="Resolvase/invertase-type recombinase catalytic" evidence="1">
    <location>
        <begin position="11"/>
        <end position="161"/>
    </location>
</feature>
<evidence type="ECO:0000259" key="1">
    <source>
        <dbReference type="SMART" id="SM00857"/>
    </source>
</evidence>
<gene>
    <name evidence="2" type="ORF">ATY41_03330</name>
</gene>
<dbReference type="CDD" id="cd00338">
    <property type="entry name" value="Ser_Recombinase"/>
    <property type="match status" value="1"/>
</dbReference>
<evidence type="ECO:0000313" key="3">
    <source>
        <dbReference type="Proteomes" id="UP000094426"/>
    </source>
</evidence>
<dbReference type="GO" id="GO:0003677">
    <property type="term" value="F:DNA binding"/>
    <property type="evidence" value="ECO:0007669"/>
    <property type="project" value="InterPro"/>
</dbReference>
<dbReference type="AlphaFoldDB" id="A0A1E2SJY5"/>
<dbReference type="InterPro" id="IPR006119">
    <property type="entry name" value="Resolv_N"/>
</dbReference>
<comment type="caution">
    <text evidence="2">The sequence shown here is derived from an EMBL/GenBank/DDBJ whole genome shotgun (WGS) entry which is preliminary data.</text>
</comment>
<dbReference type="InterPro" id="IPR036162">
    <property type="entry name" value="Resolvase-like_N_sf"/>
</dbReference>
<dbReference type="GO" id="GO:0000150">
    <property type="term" value="F:DNA strand exchange activity"/>
    <property type="evidence" value="ECO:0007669"/>
    <property type="project" value="InterPro"/>
</dbReference>
<accession>A0A1E2SJY5</accession>
<dbReference type="Proteomes" id="UP000094426">
    <property type="component" value="Unassembled WGS sequence"/>
</dbReference>
<sequence>MTEAKRARRRAVLYVRISDDPHGLERGVDRQEEDCRAVAATEDLEVVAVFRENDTSAFKQRTIVLPSGEKVRRVIRPKFRAMLQLLANDGGDVLIAYDLDRAVRDPRDLEDLTRTLRILHGAGYDTDGLVVALARGLSAGTEQPARTLQRGMIRAVKSGRFGRGRARLVAGITPAAPTADAEYGEALAERARLIQEAAHADLRNAHAERAAWLPAGGRLPAEPDAARTMLAALQVVAVYRAKHGITADDPLGSAPEEGSEQVQEYTRARAAYAHALGAIASTTDNADVGRPAPHRRDVGLSR</sequence>
<reference evidence="2 3" key="1">
    <citation type="submission" date="2015-11" db="EMBL/GenBank/DDBJ databases">
        <authorList>
            <person name="Zhang Y."/>
            <person name="Guo Z."/>
        </authorList>
    </citation>
    <scope>NUCLEOTIDE SEQUENCE [LARGE SCALE GENOMIC DNA]</scope>
    <source>
        <strain evidence="3">gdw1</strain>
    </source>
</reference>
<dbReference type="EMBL" id="LNZG01000023">
    <property type="protein sequence ID" value="ODA90069.1"/>
    <property type="molecule type" value="Genomic_DNA"/>
</dbReference>
<organism evidence="2 3">
    <name type="scientific">Leifsonia xyli subsp. xyli</name>
    <dbReference type="NCBI Taxonomy" id="59736"/>
    <lineage>
        <taxon>Bacteria</taxon>
        <taxon>Bacillati</taxon>
        <taxon>Actinomycetota</taxon>
        <taxon>Actinomycetes</taxon>
        <taxon>Micrococcales</taxon>
        <taxon>Microbacteriaceae</taxon>
        <taxon>Leifsonia</taxon>
    </lineage>
</organism>
<dbReference type="Pfam" id="PF00239">
    <property type="entry name" value="Resolvase"/>
    <property type="match status" value="1"/>
</dbReference>
<protein>
    <recommendedName>
        <fullName evidence="1">Resolvase/invertase-type recombinase catalytic domain-containing protein</fullName>
    </recommendedName>
</protein>
<evidence type="ECO:0000313" key="2">
    <source>
        <dbReference type="EMBL" id="ODA90069.1"/>
    </source>
</evidence>
<proteinExistence type="predicted"/>
<dbReference type="RefSeq" id="WP_011186930.1">
    <property type="nucleotide sequence ID" value="NZ_LNZG01000023.1"/>
</dbReference>
<dbReference type="Gene3D" id="3.40.50.1390">
    <property type="entry name" value="Resolvase, N-terminal catalytic domain"/>
    <property type="match status" value="1"/>
</dbReference>
<dbReference type="SMART" id="SM00857">
    <property type="entry name" value="Resolvase"/>
    <property type="match status" value="1"/>
</dbReference>
<name>A0A1E2SJY5_LEIXY</name>